<feature type="compositionally biased region" description="Basic and acidic residues" evidence="1">
    <location>
        <begin position="174"/>
        <end position="184"/>
    </location>
</feature>
<evidence type="ECO:0000256" key="1">
    <source>
        <dbReference type="SAM" id="MobiDB-lite"/>
    </source>
</evidence>
<keyword evidence="2" id="KW-0812">Transmembrane</keyword>
<dbReference type="EMBL" id="JBIAXI010000002">
    <property type="protein sequence ID" value="MFF4771837.1"/>
    <property type="molecule type" value="Genomic_DNA"/>
</dbReference>
<accession>A0ABW6UXQ4</accession>
<dbReference type="Proteomes" id="UP001602119">
    <property type="component" value="Unassembled WGS sequence"/>
</dbReference>
<reference evidence="3 4" key="1">
    <citation type="submission" date="2024-10" db="EMBL/GenBank/DDBJ databases">
        <title>The Natural Products Discovery Center: Release of the First 8490 Sequenced Strains for Exploring Actinobacteria Biosynthetic Diversity.</title>
        <authorList>
            <person name="Kalkreuter E."/>
            <person name="Kautsar S.A."/>
            <person name="Yang D."/>
            <person name="Bader C.D."/>
            <person name="Teijaro C.N."/>
            <person name="Fluegel L."/>
            <person name="Davis C.M."/>
            <person name="Simpson J.R."/>
            <person name="Lauterbach L."/>
            <person name="Steele A.D."/>
            <person name="Gui C."/>
            <person name="Meng S."/>
            <person name="Li G."/>
            <person name="Viehrig K."/>
            <person name="Ye F."/>
            <person name="Su P."/>
            <person name="Kiefer A.F."/>
            <person name="Nichols A."/>
            <person name="Cepeda A.J."/>
            <person name="Yan W."/>
            <person name="Fan B."/>
            <person name="Jiang Y."/>
            <person name="Adhikari A."/>
            <person name="Zheng C.-J."/>
            <person name="Schuster L."/>
            <person name="Cowan T.M."/>
            <person name="Smanski M.J."/>
            <person name="Chevrette M.G."/>
            <person name="De Carvalho L.P.S."/>
            <person name="Shen B."/>
        </authorList>
    </citation>
    <scope>NUCLEOTIDE SEQUENCE [LARGE SCALE GENOMIC DNA]</scope>
    <source>
        <strain evidence="3 4">NPDC001281</strain>
    </source>
</reference>
<feature type="region of interest" description="Disordered" evidence="1">
    <location>
        <begin position="155"/>
        <end position="184"/>
    </location>
</feature>
<keyword evidence="2" id="KW-0472">Membrane</keyword>
<gene>
    <name evidence="3" type="ORF">ACFY05_03155</name>
</gene>
<keyword evidence="2" id="KW-1133">Transmembrane helix</keyword>
<organism evidence="3 4">
    <name type="scientific">Microtetraspora fusca</name>
    <dbReference type="NCBI Taxonomy" id="1997"/>
    <lineage>
        <taxon>Bacteria</taxon>
        <taxon>Bacillati</taxon>
        <taxon>Actinomycetota</taxon>
        <taxon>Actinomycetes</taxon>
        <taxon>Streptosporangiales</taxon>
        <taxon>Streptosporangiaceae</taxon>
        <taxon>Microtetraspora</taxon>
    </lineage>
</organism>
<feature type="compositionally biased region" description="Low complexity" evidence="1">
    <location>
        <begin position="156"/>
        <end position="170"/>
    </location>
</feature>
<comment type="caution">
    <text evidence="3">The sequence shown here is derived from an EMBL/GenBank/DDBJ whole genome shotgun (WGS) entry which is preliminary data.</text>
</comment>
<proteinExistence type="predicted"/>
<name>A0ABW6UXQ4_MICFU</name>
<protein>
    <submittedName>
        <fullName evidence="3">YtxH domain-containing protein</fullName>
    </submittedName>
</protein>
<evidence type="ECO:0000313" key="4">
    <source>
        <dbReference type="Proteomes" id="UP001602119"/>
    </source>
</evidence>
<dbReference type="RefSeq" id="WP_387340421.1">
    <property type="nucleotide sequence ID" value="NZ_JBIAXI010000002.1"/>
</dbReference>
<evidence type="ECO:0000256" key="2">
    <source>
        <dbReference type="SAM" id="Phobius"/>
    </source>
</evidence>
<keyword evidence="4" id="KW-1185">Reference proteome</keyword>
<feature type="transmembrane region" description="Helical" evidence="2">
    <location>
        <begin position="109"/>
        <end position="128"/>
    </location>
</feature>
<sequence length="184" mass="19813">MPRRGLVGMKGRMKAQMRPMVSKMSPVTGKVSPMVGKMTPMVGKVPPMVGNARDVTVTRITDARVWAAPKLEQAACTIEDEIAPRVSSFLHEAARRVEPGPLARTRRRWPMLMLFAGLAIGVAGAVMYRNRSGRWAESMKETTAETTRWAGEKVEQAGARAGGKAQQAGAKAGGKADEIAGKIQ</sequence>
<evidence type="ECO:0000313" key="3">
    <source>
        <dbReference type="EMBL" id="MFF4771837.1"/>
    </source>
</evidence>